<dbReference type="PANTHER" id="PTHR37534:SF10">
    <property type="entry name" value="ZN(II)2CYS6 TRANSCRIPTION FACTOR (EUROFUNG)"/>
    <property type="match status" value="1"/>
</dbReference>
<dbReference type="InterPro" id="IPR036864">
    <property type="entry name" value="Zn2-C6_fun-type_DNA-bd_sf"/>
</dbReference>
<dbReference type="GO" id="GO:0000981">
    <property type="term" value="F:DNA-binding transcription factor activity, RNA polymerase II-specific"/>
    <property type="evidence" value="ECO:0007669"/>
    <property type="project" value="InterPro"/>
</dbReference>
<dbReference type="Pfam" id="PF11951">
    <property type="entry name" value="Fungal_trans_2"/>
    <property type="match status" value="1"/>
</dbReference>
<keyword evidence="9" id="KW-1185">Reference proteome</keyword>
<feature type="domain" description="Zn(2)-C6 fungal-type" evidence="7">
    <location>
        <begin position="94"/>
        <end position="124"/>
    </location>
</feature>
<dbReference type="InterPro" id="IPR001138">
    <property type="entry name" value="Zn2Cys6_DnaBD"/>
</dbReference>
<dbReference type="OMA" id="HWWLPND"/>
<accession>U1GX82</accession>
<keyword evidence="2" id="KW-0805">Transcription regulation</keyword>
<gene>
    <name evidence="8" type="ORF">EPUS_02255</name>
</gene>
<keyword evidence="3" id="KW-0238">DNA-binding</keyword>
<evidence type="ECO:0000256" key="5">
    <source>
        <dbReference type="ARBA" id="ARBA00023242"/>
    </source>
</evidence>
<reference evidence="9" key="1">
    <citation type="journal article" date="2014" name="BMC Genomics">
        <title>Genome characteristics reveal the impact of lichenization on lichen-forming fungus Endocarpon pusillum Hedwig (Verrucariales, Ascomycota).</title>
        <authorList>
            <person name="Wang Y.-Y."/>
            <person name="Liu B."/>
            <person name="Zhang X.-Y."/>
            <person name="Zhou Q.-M."/>
            <person name="Zhang T."/>
            <person name="Li H."/>
            <person name="Yu Y.-F."/>
            <person name="Zhang X.-L."/>
            <person name="Hao X.-Y."/>
            <person name="Wang M."/>
            <person name="Wang L."/>
            <person name="Wei J.-C."/>
        </authorList>
    </citation>
    <scope>NUCLEOTIDE SEQUENCE [LARGE SCALE GENOMIC DNA]</scope>
    <source>
        <strain evidence="9">Z07020 / HMAS-L-300199</strain>
    </source>
</reference>
<dbReference type="InterPro" id="IPR021858">
    <property type="entry name" value="Fun_TF"/>
</dbReference>
<dbReference type="CDD" id="cd00067">
    <property type="entry name" value="GAL4"/>
    <property type="match status" value="1"/>
</dbReference>
<dbReference type="GO" id="GO:0045944">
    <property type="term" value="P:positive regulation of transcription by RNA polymerase II"/>
    <property type="evidence" value="ECO:0007669"/>
    <property type="project" value="TreeGrafter"/>
</dbReference>
<keyword evidence="5" id="KW-0539">Nucleus</keyword>
<dbReference type="PROSITE" id="PS00463">
    <property type="entry name" value="ZN2_CY6_FUNGAL_1"/>
    <property type="match status" value="1"/>
</dbReference>
<dbReference type="Gene3D" id="4.10.240.10">
    <property type="entry name" value="Zn(2)-C6 fungal-type DNA-binding domain"/>
    <property type="match status" value="1"/>
</dbReference>
<dbReference type="Pfam" id="PF00172">
    <property type="entry name" value="Zn_clus"/>
    <property type="match status" value="1"/>
</dbReference>
<keyword evidence="4" id="KW-0804">Transcription</keyword>
<proteinExistence type="predicted"/>
<feature type="compositionally biased region" description="Polar residues" evidence="6">
    <location>
        <begin position="138"/>
        <end position="147"/>
    </location>
</feature>
<feature type="compositionally biased region" description="Polar residues" evidence="6">
    <location>
        <begin position="225"/>
        <end position="247"/>
    </location>
</feature>
<evidence type="ECO:0000256" key="4">
    <source>
        <dbReference type="ARBA" id="ARBA00023163"/>
    </source>
</evidence>
<dbReference type="PROSITE" id="PS50048">
    <property type="entry name" value="ZN2_CY6_FUNGAL_2"/>
    <property type="match status" value="1"/>
</dbReference>
<evidence type="ECO:0000256" key="3">
    <source>
        <dbReference type="ARBA" id="ARBA00023125"/>
    </source>
</evidence>
<dbReference type="GO" id="GO:0005634">
    <property type="term" value="C:nucleus"/>
    <property type="evidence" value="ECO:0007669"/>
    <property type="project" value="UniProtKB-SubCell"/>
</dbReference>
<feature type="region of interest" description="Disordered" evidence="6">
    <location>
        <begin position="122"/>
        <end position="253"/>
    </location>
</feature>
<dbReference type="RefSeq" id="XP_007785928.1">
    <property type="nucleotide sequence ID" value="XM_007787738.1"/>
</dbReference>
<name>U1GX82_ENDPU</name>
<dbReference type="EMBL" id="KE720721">
    <property type="protein sequence ID" value="ERF76716.1"/>
    <property type="molecule type" value="Genomic_DNA"/>
</dbReference>
<evidence type="ECO:0000256" key="2">
    <source>
        <dbReference type="ARBA" id="ARBA00023015"/>
    </source>
</evidence>
<dbReference type="SUPFAM" id="SSF57701">
    <property type="entry name" value="Zn2/Cys6 DNA-binding domain"/>
    <property type="match status" value="1"/>
</dbReference>
<evidence type="ECO:0000256" key="6">
    <source>
        <dbReference type="SAM" id="MobiDB-lite"/>
    </source>
</evidence>
<dbReference type="eggNOG" id="ENOG502QW5G">
    <property type="taxonomic scope" value="Eukaryota"/>
</dbReference>
<dbReference type="AlphaFoldDB" id="U1GX82"/>
<dbReference type="SMART" id="SM00066">
    <property type="entry name" value="GAL4"/>
    <property type="match status" value="1"/>
</dbReference>
<dbReference type="GO" id="GO:0000976">
    <property type="term" value="F:transcription cis-regulatory region binding"/>
    <property type="evidence" value="ECO:0007669"/>
    <property type="project" value="TreeGrafter"/>
</dbReference>
<evidence type="ECO:0000256" key="1">
    <source>
        <dbReference type="ARBA" id="ARBA00004123"/>
    </source>
</evidence>
<sequence>MQGYYSHMMTSTNVPDYVFGNGNTYSYSYSLPINNTVPPNVPWLFGPQTNLEGIAFWYRSDQAELMPRRQHILKNRPNSTPGADSVKHRRTRNGCFTCRNRRVKCDEARPICDRCRKGNRTCEFPPPVKPSKRKHRPSGNQTVSRPTGPTPDEDDGHSKGSETAQNADEPSANAADASNRPSPVEKAETEDDHTPVKPKVQKSDSCSSATKYKGISPSTDEWESISASATPPSSLRSGTFPSSSTISVPDRNNGPLRWAHLPADLQKYLQYQQDFMTYYHYFFKLDNNNFLHNEFIDLALENESLLYAAVGFAAYHHTLEQPDGKLSDFLGYYSKAVSLLRFSLEEGQQRTAATFLTILQLATFEEYLGDWVHLCGHHRAAHHLLIELYTPQTILQTETGRQIFAWYSRFDVIAGLMAGNQTVLGREWYIEFQAYYEDQIDPEDVDIENNLAAASAATRLIGMDMAALFAQLPQGSISIQEFTVQSEKLSQRILHLRERIETLNDGYYTVHEFPDQHPLGPDDIVDPYKAGGLFRDVFWPLNYLWIDWYGMYQMHTLQTMTILQRPFPPIMEALSLDQCRIFEAIERWPASPRGSILGAHESLGIAAVFIKKDERHTMWCRRKMAIIEQKGYMFPATFRKKMAEMWALPEINHWWLPNDEGFSPLLREIRAFSEQRTSLELDESSEKVRDISAIFSGLDGQLQGNTSNLQSS</sequence>
<dbReference type="Proteomes" id="UP000019373">
    <property type="component" value="Unassembled WGS sequence"/>
</dbReference>
<dbReference type="GeneID" id="19237309"/>
<evidence type="ECO:0000259" key="7">
    <source>
        <dbReference type="PROSITE" id="PS50048"/>
    </source>
</evidence>
<feature type="compositionally biased region" description="Basic and acidic residues" evidence="6">
    <location>
        <begin position="183"/>
        <end position="195"/>
    </location>
</feature>
<evidence type="ECO:0000313" key="8">
    <source>
        <dbReference type="EMBL" id="ERF76716.1"/>
    </source>
</evidence>
<protein>
    <recommendedName>
        <fullName evidence="7">Zn(2)-C6 fungal-type domain-containing protein</fullName>
    </recommendedName>
</protein>
<dbReference type="HOGENOM" id="CLU_012945_0_0_1"/>
<dbReference type="GO" id="GO:0008270">
    <property type="term" value="F:zinc ion binding"/>
    <property type="evidence" value="ECO:0007669"/>
    <property type="project" value="InterPro"/>
</dbReference>
<organism evidence="8 9">
    <name type="scientific">Endocarpon pusillum (strain Z07020 / HMAS-L-300199)</name>
    <name type="common">Lichen-forming fungus</name>
    <dbReference type="NCBI Taxonomy" id="1263415"/>
    <lineage>
        <taxon>Eukaryota</taxon>
        <taxon>Fungi</taxon>
        <taxon>Dikarya</taxon>
        <taxon>Ascomycota</taxon>
        <taxon>Pezizomycotina</taxon>
        <taxon>Eurotiomycetes</taxon>
        <taxon>Chaetothyriomycetidae</taxon>
        <taxon>Verrucariales</taxon>
        <taxon>Verrucariaceae</taxon>
        <taxon>Endocarpon</taxon>
    </lineage>
</organism>
<comment type="subcellular location">
    <subcellularLocation>
        <location evidence="1">Nucleus</location>
    </subcellularLocation>
</comment>
<dbReference type="OrthoDB" id="5278208at2759"/>
<evidence type="ECO:0000313" key="9">
    <source>
        <dbReference type="Proteomes" id="UP000019373"/>
    </source>
</evidence>
<dbReference type="PANTHER" id="PTHR37534">
    <property type="entry name" value="TRANSCRIPTIONAL ACTIVATOR PROTEIN UGA3"/>
    <property type="match status" value="1"/>
</dbReference>